<name>A0A0D2ELH9_9EURO</name>
<dbReference type="AlphaFoldDB" id="A0A0D2ELH9"/>
<evidence type="ECO:0000313" key="2">
    <source>
        <dbReference type="EMBL" id="KIW75272.1"/>
    </source>
</evidence>
<organism evidence="2 3">
    <name type="scientific">Fonsecaea pedrosoi CBS 271.37</name>
    <dbReference type="NCBI Taxonomy" id="1442368"/>
    <lineage>
        <taxon>Eukaryota</taxon>
        <taxon>Fungi</taxon>
        <taxon>Dikarya</taxon>
        <taxon>Ascomycota</taxon>
        <taxon>Pezizomycotina</taxon>
        <taxon>Eurotiomycetes</taxon>
        <taxon>Chaetothyriomycetidae</taxon>
        <taxon>Chaetothyriales</taxon>
        <taxon>Herpotrichiellaceae</taxon>
        <taxon>Fonsecaea</taxon>
    </lineage>
</organism>
<dbReference type="Proteomes" id="UP000053029">
    <property type="component" value="Unassembled WGS sequence"/>
</dbReference>
<reference evidence="2 3" key="1">
    <citation type="submission" date="2015-01" db="EMBL/GenBank/DDBJ databases">
        <title>The Genome Sequence of Fonsecaea pedrosoi CBS 271.37.</title>
        <authorList>
            <consortium name="The Broad Institute Genomics Platform"/>
            <person name="Cuomo C."/>
            <person name="de Hoog S."/>
            <person name="Gorbushina A."/>
            <person name="Stielow B."/>
            <person name="Teixiera M."/>
            <person name="Abouelleil A."/>
            <person name="Chapman S.B."/>
            <person name="Priest M."/>
            <person name="Young S.K."/>
            <person name="Wortman J."/>
            <person name="Nusbaum C."/>
            <person name="Birren B."/>
        </authorList>
    </citation>
    <scope>NUCLEOTIDE SEQUENCE [LARGE SCALE GENOMIC DNA]</scope>
    <source>
        <strain evidence="2 3">CBS 271.37</strain>
    </source>
</reference>
<keyword evidence="1" id="KW-0732">Signal</keyword>
<evidence type="ECO:0000313" key="3">
    <source>
        <dbReference type="Proteomes" id="UP000053029"/>
    </source>
</evidence>
<dbReference type="HOGENOM" id="CLU_1906787_0_0_1"/>
<feature type="chain" id="PRO_5002241290" evidence="1">
    <location>
        <begin position="29"/>
        <end position="133"/>
    </location>
</feature>
<dbReference type="RefSeq" id="XP_013279080.1">
    <property type="nucleotide sequence ID" value="XM_013423626.1"/>
</dbReference>
<evidence type="ECO:0000256" key="1">
    <source>
        <dbReference type="SAM" id="SignalP"/>
    </source>
</evidence>
<protein>
    <submittedName>
        <fullName evidence="2">Uncharacterized protein</fullName>
    </submittedName>
</protein>
<dbReference type="EMBL" id="KN846976">
    <property type="protein sequence ID" value="KIW75272.1"/>
    <property type="molecule type" value="Genomic_DNA"/>
</dbReference>
<dbReference type="VEuPathDB" id="FungiDB:Z517_12046"/>
<proteinExistence type="predicted"/>
<dbReference type="OrthoDB" id="10276547at2759"/>
<accession>A0A0D2ELH9</accession>
<gene>
    <name evidence="2" type="ORF">Z517_12046</name>
</gene>
<sequence>MLHHVIRSPFLATSPILLLLLLVQISSATLLTAFGGRERDVILPRGIMKNGTCDDGYEWTVITPLSTQGATCCPVGYKGEEAKILGNLAGTFCCPEHIDTVPCDAHDREMPTTPLTCPEPGQLIGALCKYYYW</sequence>
<dbReference type="GeneID" id="25311536"/>
<keyword evidence="3" id="KW-1185">Reference proteome</keyword>
<feature type="signal peptide" evidence="1">
    <location>
        <begin position="1"/>
        <end position="28"/>
    </location>
</feature>